<dbReference type="SUPFAM" id="SSF50978">
    <property type="entry name" value="WD40 repeat-like"/>
    <property type="match status" value="1"/>
</dbReference>
<keyword evidence="1 3" id="KW-0853">WD repeat</keyword>
<accession>A0AAJ6VYG8</accession>
<evidence type="ECO:0000313" key="6">
    <source>
        <dbReference type="RefSeq" id="XP_003743978.1"/>
    </source>
</evidence>
<dbReference type="InterPro" id="IPR036047">
    <property type="entry name" value="F-box-like_dom_sf"/>
</dbReference>
<organism evidence="5 6">
    <name type="scientific">Galendromus occidentalis</name>
    <name type="common">western predatory mite</name>
    <dbReference type="NCBI Taxonomy" id="34638"/>
    <lineage>
        <taxon>Eukaryota</taxon>
        <taxon>Metazoa</taxon>
        <taxon>Ecdysozoa</taxon>
        <taxon>Arthropoda</taxon>
        <taxon>Chelicerata</taxon>
        <taxon>Arachnida</taxon>
        <taxon>Acari</taxon>
        <taxon>Parasitiformes</taxon>
        <taxon>Mesostigmata</taxon>
        <taxon>Gamasina</taxon>
        <taxon>Phytoseioidea</taxon>
        <taxon>Phytoseiidae</taxon>
        <taxon>Typhlodrominae</taxon>
        <taxon>Galendromus</taxon>
    </lineage>
</organism>
<dbReference type="Proteomes" id="UP000694867">
    <property type="component" value="Unplaced"/>
</dbReference>
<evidence type="ECO:0000256" key="3">
    <source>
        <dbReference type="PROSITE-ProRule" id="PRU00221"/>
    </source>
</evidence>
<dbReference type="SUPFAM" id="SSF81383">
    <property type="entry name" value="F-box domain"/>
    <property type="match status" value="1"/>
</dbReference>
<dbReference type="InterPro" id="IPR020472">
    <property type="entry name" value="WD40_PAC1"/>
</dbReference>
<feature type="repeat" description="WD" evidence="3">
    <location>
        <begin position="92"/>
        <end position="133"/>
    </location>
</feature>
<keyword evidence="5" id="KW-1185">Reference proteome</keyword>
<dbReference type="Pfam" id="PF00400">
    <property type="entry name" value="WD40"/>
    <property type="match status" value="3"/>
</dbReference>
<reference evidence="6" key="1">
    <citation type="submission" date="2025-08" db="UniProtKB">
        <authorList>
            <consortium name="RefSeq"/>
        </authorList>
    </citation>
    <scope>IDENTIFICATION</scope>
</reference>
<protein>
    <submittedName>
        <fullName evidence="6">F-box/WD repeat-containing protein 9</fullName>
    </submittedName>
</protein>
<dbReference type="AlphaFoldDB" id="A0AAJ6VYG8"/>
<dbReference type="Pfam" id="PF12937">
    <property type="entry name" value="F-box-like"/>
    <property type="match status" value="1"/>
</dbReference>
<feature type="domain" description="F-box" evidence="4">
    <location>
        <begin position="1"/>
        <end position="48"/>
    </location>
</feature>
<dbReference type="PROSITE" id="PS50294">
    <property type="entry name" value="WD_REPEATS_REGION"/>
    <property type="match status" value="1"/>
</dbReference>
<sequence length="374" mass="42347">MASLEDLPNEILWHIFNFLEPSFVLDVLSEVSLRFRYLIGDKTLWRQRLFSKWPGKYPIPPPDWAECCREREEHWNAFHNWQQGGVRLVELKEAHIAAVDALRFIENGSFCVSGGRDHQLKVWKFDSEELVLHKRFNKSHSAWIWSIEQLDKSTLVSGSFDQTVKTWDIETEALLDTVTYPAAVLSLAQSNRLVACGTMGSKIHLQDQRAKSQTKCFEYHKNIVLTLAMDDEMIVSGSKDGTVAIFDLRAEKVANVQKLKGYPTAISHHRGQTWIGTSRGYVACLDTQTMAEPQVVIQKRISDKHIRSVNYSWGSVLVAAGSDRLIVLEPTERLTSITRQTIPGGITKAAMYNRTICAAGASGELLFWVPENDV</sequence>
<dbReference type="PRINTS" id="PR00320">
    <property type="entry name" value="GPROTEINBRPT"/>
</dbReference>
<dbReference type="KEGG" id="goe:100904088"/>
<evidence type="ECO:0000313" key="5">
    <source>
        <dbReference type="Proteomes" id="UP000694867"/>
    </source>
</evidence>
<dbReference type="InterPro" id="IPR019775">
    <property type="entry name" value="WD40_repeat_CS"/>
</dbReference>
<evidence type="ECO:0000256" key="1">
    <source>
        <dbReference type="ARBA" id="ARBA00022574"/>
    </source>
</evidence>
<name>A0AAJ6VYG8_9ACAR</name>
<dbReference type="PROSITE" id="PS50082">
    <property type="entry name" value="WD_REPEATS_2"/>
    <property type="match status" value="3"/>
</dbReference>
<dbReference type="RefSeq" id="XP_003743978.1">
    <property type="nucleotide sequence ID" value="XM_003743930.2"/>
</dbReference>
<dbReference type="PROSITE" id="PS00678">
    <property type="entry name" value="WD_REPEATS_1"/>
    <property type="match status" value="1"/>
</dbReference>
<dbReference type="PANTHER" id="PTHR19855">
    <property type="entry name" value="WD40 REPEAT PROTEIN 12, 37"/>
    <property type="match status" value="1"/>
</dbReference>
<dbReference type="PANTHER" id="PTHR19855:SF34">
    <property type="entry name" value="F-BOX_WD REPEAT-CONTAINING PROTEIN 9"/>
    <property type="match status" value="1"/>
</dbReference>
<keyword evidence="2" id="KW-0677">Repeat</keyword>
<dbReference type="InterPro" id="IPR036322">
    <property type="entry name" value="WD40_repeat_dom_sf"/>
</dbReference>
<feature type="repeat" description="WD" evidence="3">
    <location>
        <begin position="217"/>
        <end position="256"/>
    </location>
</feature>
<dbReference type="Gene3D" id="1.20.1280.50">
    <property type="match status" value="1"/>
</dbReference>
<dbReference type="Gene3D" id="2.130.10.10">
    <property type="entry name" value="YVTN repeat-like/Quinoprotein amine dehydrogenase"/>
    <property type="match status" value="2"/>
</dbReference>
<gene>
    <name evidence="6" type="primary">LOC100904088</name>
</gene>
<proteinExistence type="predicted"/>
<evidence type="ECO:0000259" key="4">
    <source>
        <dbReference type="PROSITE" id="PS50181"/>
    </source>
</evidence>
<dbReference type="SMART" id="SM00320">
    <property type="entry name" value="WD40"/>
    <property type="match status" value="3"/>
</dbReference>
<dbReference type="GeneID" id="100904088"/>
<dbReference type="PROSITE" id="PS50181">
    <property type="entry name" value="FBOX"/>
    <property type="match status" value="1"/>
</dbReference>
<dbReference type="InterPro" id="IPR015943">
    <property type="entry name" value="WD40/YVTN_repeat-like_dom_sf"/>
</dbReference>
<feature type="repeat" description="WD" evidence="3">
    <location>
        <begin position="137"/>
        <end position="177"/>
    </location>
</feature>
<evidence type="ECO:0000256" key="2">
    <source>
        <dbReference type="ARBA" id="ARBA00022737"/>
    </source>
</evidence>
<dbReference type="InterPro" id="IPR001680">
    <property type="entry name" value="WD40_rpt"/>
</dbReference>
<dbReference type="InterPro" id="IPR001810">
    <property type="entry name" value="F-box_dom"/>
</dbReference>